<accession>A0A7N8XYZ2</accession>
<dbReference type="InterPro" id="IPR001304">
    <property type="entry name" value="C-type_lectin-like"/>
</dbReference>
<dbReference type="InterPro" id="IPR016186">
    <property type="entry name" value="C-type_lectin-like/link_sf"/>
</dbReference>
<dbReference type="PROSITE" id="PS50041">
    <property type="entry name" value="C_TYPE_LECTIN_2"/>
    <property type="match status" value="1"/>
</dbReference>
<keyword evidence="2" id="KW-0732">Signal</keyword>
<dbReference type="InterPro" id="IPR016187">
    <property type="entry name" value="CTDL_fold"/>
</dbReference>
<reference evidence="4" key="2">
    <citation type="submission" date="2025-09" db="UniProtKB">
        <authorList>
            <consortium name="Ensembl"/>
        </authorList>
    </citation>
    <scope>IDENTIFICATION</scope>
</reference>
<sequence>MKTLILAALLCALLALTSAQPFSFDCRDVWRPSENRCFTYVPKAMTWLDAQKNCLRQGGWLTSVRDAKEYAVIQKVITDAKGTGLIWLGGHDVTEEGKWKWTDGTSFTYTNWAPERPDNYQGNEDCLHIFTEGRWFWNDLDCQTPLPSVCAKNV</sequence>
<dbReference type="CDD" id="cd00037">
    <property type="entry name" value="CLECT"/>
    <property type="match status" value="1"/>
</dbReference>
<keyword evidence="1" id="KW-1015">Disulfide bond</keyword>
<dbReference type="PROSITE" id="PS00615">
    <property type="entry name" value="C_TYPE_LECTIN_1"/>
    <property type="match status" value="1"/>
</dbReference>
<evidence type="ECO:0000313" key="4">
    <source>
        <dbReference type="Ensembl" id="ENSMAMP00000059674.1"/>
    </source>
</evidence>
<organism evidence="4 5">
    <name type="scientific">Mastacembelus armatus</name>
    <name type="common">zig-zag eel</name>
    <dbReference type="NCBI Taxonomy" id="205130"/>
    <lineage>
        <taxon>Eukaryota</taxon>
        <taxon>Metazoa</taxon>
        <taxon>Chordata</taxon>
        <taxon>Craniata</taxon>
        <taxon>Vertebrata</taxon>
        <taxon>Euteleostomi</taxon>
        <taxon>Actinopterygii</taxon>
        <taxon>Neopterygii</taxon>
        <taxon>Teleostei</taxon>
        <taxon>Neoteleostei</taxon>
        <taxon>Acanthomorphata</taxon>
        <taxon>Anabantaria</taxon>
        <taxon>Synbranchiformes</taxon>
        <taxon>Mastacembelidae</taxon>
        <taxon>Mastacembelus</taxon>
    </lineage>
</organism>
<dbReference type="Proteomes" id="UP000261640">
    <property type="component" value="Unplaced"/>
</dbReference>
<feature type="chain" id="PRO_5030688665" evidence="2">
    <location>
        <begin position="20"/>
        <end position="154"/>
    </location>
</feature>
<evidence type="ECO:0000259" key="3">
    <source>
        <dbReference type="PROSITE" id="PS50041"/>
    </source>
</evidence>
<dbReference type="Ensembl" id="ENSMAMT00000069001.1">
    <property type="protein sequence ID" value="ENSMAMP00000059674.1"/>
    <property type="gene ID" value="ENSMAMG00000028153.1"/>
</dbReference>
<dbReference type="GeneTree" id="ENSGT00940000162818"/>
<protein>
    <submittedName>
        <fullName evidence="4">C-type lectin-like</fullName>
    </submittedName>
</protein>
<reference evidence="4" key="1">
    <citation type="submission" date="2025-08" db="UniProtKB">
        <authorList>
            <consortium name="Ensembl"/>
        </authorList>
    </citation>
    <scope>IDENTIFICATION</scope>
</reference>
<evidence type="ECO:0000256" key="1">
    <source>
        <dbReference type="ARBA" id="ARBA00023157"/>
    </source>
</evidence>
<name>A0A7N8XYZ2_9TELE</name>
<feature type="signal peptide" evidence="2">
    <location>
        <begin position="1"/>
        <end position="19"/>
    </location>
</feature>
<dbReference type="Pfam" id="PF00059">
    <property type="entry name" value="Lectin_C"/>
    <property type="match status" value="1"/>
</dbReference>
<dbReference type="AlphaFoldDB" id="A0A7N8XYZ2"/>
<keyword evidence="5" id="KW-1185">Reference proteome</keyword>
<dbReference type="Gene3D" id="3.10.100.10">
    <property type="entry name" value="Mannose-Binding Protein A, subunit A"/>
    <property type="match status" value="1"/>
</dbReference>
<proteinExistence type="predicted"/>
<dbReference type="InterPro" id="IPR018378">
    <property type="entry name" value="C-type_lectin_CS"/>
</dbReference>
<dbReference type="FunCoup" id="A0A7N8XYZ2">
    <property type="interactions" value="811"/>
</dbReference>
<evidence type="ECO:0000313" key="5">
    <source>
        <dbReference type="Proteomes" id="UP000261640"/>
    </source>
</evidence>
<evidence type="ECO:0000256" key="2">
    <source>
        <dbReference type="SAM" id="SignalP"/>
    </source>
</evidence>
<feature type="domain" description="C-type lectin" evidence="3">
    <location>
        <begin position="33"/>
        <end position="151"/>
    </location>
</feature>
<dbReference type="SMART" id="SM00034">
    <property type="entry name" value="CLECT"/>
    <property type="match status" value="1"/>
</dbReference>
<dbReference type="SUPFAM" id="SSF56436">
    <property type="entry name" value="C-type lectin-like"/>
    <property type="match status" value="1"/>
</dbReference>
<dbReference type="InterPro" id="IPR050111">
    <property type="entry name" value="C-type_lectin/snaclec_domain"/>
</dbReference>
<dbReference type="InParanoid" id="A0A7N8XYZ2"/>
<dbReference type="PANTHER" id="PTHR22803">
    <property type="entry name" value="MANNOSE, PHOSPHOLIPASE, LECTIN RECEPTOR RELATED"/>
    <property type="match status" value="1"/>
</dbReference>